<sequence length="197" mass="22244">MAEAIALIGSVIAVVQLADRVAKACKFFIDTAQDYPKDLRLIYVEIGSLKLIYEGLKMLDPNDPSESATLTALQEPVRRSWAVLARSLNADALKKLLGEIMQYKSTISLALQRQLLGLYESGTRDWVISTPEWDDWINFRQRAIWLHGIPGAGKTVLAPYVFDRICGICMKNDKETADESIPFLRWLVGRLPFYLKP</sequence>
<proteinExistence type="predicted"/>
<keyword evidence="4" id="KW-1185">Reference proteome</keyword>
<name>A0AAE0NRT7_9PEZI</name>
<accession>A0AAE0NRT7</accession>
<dbReference type="AlphaFoldDB" id="A0AAE0NRT7"/>
<dbReference type="InterPro" id="IPR027417">
    <property type="entry name" value="P-loop_NTPase"/>
</dbReference>
<evidence type="ECO:0000259" key="2">
    <source>
        <dbReference type="Pfam" id="PF24883"/>
    </source>
</evidence>
<dbReference type="Pfam" id="PF24883">
    <property type="entry name" value="NPHP3_N"/>
    <property type="match status" value="1"/>
</dbReference>
<protein>
    <recommendedName>
        <fullName evidence="2">Nephrocystin 3-like N-terminal domain-containing protein</fullName>
    </recommendedName>
</protein>
<dbReference type="SUPFAM" id="SSF52540">
    <property type="entry name" value="P-loop containing nucleoside triphosphate hydrolases"/>
    <property type="match status" value="1"/>
</dbReference>
<feature type="domain" description="Nephrocystin 3-like N-terminal" evidence="2">
    <location>
        <begin position="122"/>
        <end position="165"/>
    </location>
</feature>
<dbReference type="EMBL" id="JAULSW010000003">
    <property type="protein sequence ID" value="KAK3386531.1"/>
    <property type="molecule type" value="Genomic_DNA"/>
</dbReference>
<evidence type="ECO:0000313" key="3">
    <source>
        <dbReference type="EMBL" id="KAK3386531.1"/>
    </source>
</evidence>
<dbReference type="InterPro" id="IPR056884">
    <property type="entry name" value="NPHP3-like_N"/>
</dbReference>
<gene>
    <name evidence="3" type="ORF">B0H63DRAFT_493317</name>
</gene>
<organism evidence="3 4">
    <name type="scientific">Podospora didyma</name>
    <dbReference type="NCBI Taxonomy" id="330526"/>
    <lineage>
        <taxon>Eukaryota</taxon>
        <taxon>Fungi</taxon>
        <taxon>Dikarya</taxon>
        <taxon>Ascomycota</taxon>
        <taxon>Pezizomycotina</taxon>
        <taxon>Sordariomycetes</taxon>
        <taxon>Sordariomycetidae</taxon>
        <taxon>Sordariales</taxon>
        <taxon>Podosporaceae</taxon>
        <taxon>Podospora</taxon>
    </lineage>
</organism>
<keyword evidence="1" id="KW-0677">Repeat</keyword>
<comment type="caution">
    <text evidence="3">The sequence shown here is derived from an EMBL/GenBank/DDBJ whole genome shotgun (WGS) entry which is preliminary data.</text>
</comment>
<evidence type="ECO:0000256" key="1">
    <source>
        <dbReference type="ARBA" id="ARBA00022737"/>
    </source>
</evidence>
<reference evidence="3" key="1">
    <citation type="journal article" date="2023" name="Mol. Phylogenet. Evol.">
        <title>Genome-scale phylogeny and comparative genomics of the fungal order Sordariales.</title>
        <authorList>
            <person name="Hensen N."/>
            <person name="Bonometti L."/>
            <person name="Westerberg I."/>
            <person name="Brannstrom I.O."/>
            <person name="Guillou S."/>
            <person name="Cros-Aarteil S."/>
            <person name="Calhoun S."/>
            <person name="Haridas S."/>
            <person name="Kuo A."/>
            <person name="Mondo S."/>
            <person name="Pangilinan J."/>
            <person name="Riley R."/>
            <person name="LaButti K."/>
            <person name="Andreopoulos B."/>
            <person name="Lipzen A."/>
            <person name="Chen C."/>
            <person name="Yan M."/>
            <person name="Daum C."/>
            <person name="Ng V."/>
            <person name="Clum A."/>
            <person name="Steindorff A."/>
            <person name="Ohm R.A."/>
            <person name="Martin F."/>
            <person name="Silar P."/>
            <person name="Natvig D.O."/>
            <person name="Lalanne C."/>
            <person name="Gautier V."/>
            <person name="Ament-Velasquez S.L."/>
            <person name="Kruys A."/>
            <person name="Hutchinson M.I."/>
            <person name="Powell A.J."/>
            <person name="Barry K."/>
            <person name="Miller A.N."/>
            <person name="Grigoriev I.V."/>
            <person name="Debuchy R."/>
            <person name="Gladieux P."/>
            <person name="Hiltunen Thoren M."/>
            <person name="Johannesson H."/>
        </authorList>
    </citation>
    <scope>NUCLEOTIDE SEQUENCE</scope>
    <source>
        <strain evidence="3">CBS 232.78</strain>
    </source>
</reference>
<reference evidence="3" key="2">
    <citation type="submission" date="2023-06" db="EMBL/GenBank/DDBJ databases">
        <authorList>
            <consortium name="Lawrence Berkeley National Laboratory"/>
            <person name="Haridas S."/>
            <person name="Hensen N."/>
            <person name="Bonometti L."/>
            <person name="Westerberg I."/>
            <person name="Brannstrom I.O."/>
            <person name="Guillou S."/>
            <person name="Cros-Aarteil S."/>
            <person name="Calhoun S."/>
            <person name="Kuo A."/>
            <person name="Mondo S."/>
            <person name="Pangilinan J."/>
            <person name="Riley R."/>
            <person name="LaButti K."/>
            <person name="Andreopoulos B."/>
            <person name="Lipzen A."/>
            <person name="Chen C."/>
            <person name="Yanf M."/>
            <person name="Daum C."/>
            <person name="Ng V."/>
            <person name="Clum A."/>
            <person name="Steindorff A."/>
            <person name="Ohm R."/>
            <person name="Martin F."/>
            <person name="Silar P."/>
            <person name="Natvig D."/>
            <person name="Lalanne C."/>
            <person name="Gautier V."/>
            <person name="Ament-velasquez S.L."/>
            <person name="Kruys A."/>
            <person name="Hutchinson M.I."/>
            <person name="Powell A.J."/>
            <person name="Barry K."/>
            <person name="Miller A.N."/>
            <person name="Grigoriev I.V."/>
            <person name="Debuchy R."/>
            <person name="Gladieux P."/>
            <person name="Thoren M.H."/>
            <person name="Johannesson H."/>
        </authorList>
    </citation>
    <scope>NUCLEOTIDE SEQUENCE</scope>
    <source>
        <strain evidence="3">CBS 232.78</strain>
    </source>
</reference>
<evidence type="ECO:0000313" key="4">
    <source>
        <dbReference type="Proteomes" id="UP001285441"/>
    </source>
</evidence>
<dbReference type="Proteomes" id="UP001285441">
    <property type="component" value="Unassembled WGS sequence"/>
</dbReference>